<comment type="subcellular location">
    <subcellularLocation>
        <location evidence="1">Membrane</location>
        <topology evidence="1">Multi-pass membrane protein</topology>
    </subcellularLocation>
</comment>
<dbReference type="InParanoid" id="A0A7M7QL78"/>
<dbReference type="GO" id="GO:0016020">
    <property type="term" value="C:membrane"/>
    <property type="evidence" value="ECO:0007669"/>
    <property type="project" value="UniProtKB-SubCell"/>
</dbReference>
<proteinExistence type="predicted"/>
<name>A0A7M7QL78_NASVI</name>
<feature type="transmembrane region" description="Helical" evidence="5">
    <location>
        <begin position="20"/>
        <end position="38"/>
    </location>
</feature>
<dbReference type="InterPro" id="IPR036259">
    <property type="entry name" value="MFS_trans_sf"/>
</dbReference>
<keyword evidence="4 5" id="KW-0472">Membrane</keyword>
<feature type="transmembrane region" description="Helical" evidence="5">
    <location>
        <begin position="356"/>
        <end position="377"/>
    </location>
</feature>
<evidence type="ECO:0000256" key="4">
    <source>
        <dbReference type="ARBA" id="ARBA00023136"/>
    </source>
</evidence>
<dbReference type="InterPro" id="IPR011701">
    <property type="entry name" value="MFS"/>
</dbReference>
<dbReference type="SMR" id="A0A7M7QL78"/>
<organism evidence="6 7">
    <name type="scientific">Nasonia vitripennis</name>
    <name type="common">Parasitic wasp</name>
    <dbReference type="NCBI Taxonomy" id="7425"/>
    <lineage>
        <taxon>Eukaryota</taxon>
        <taxon>Metazoa</taxon>
        <taxon>Ecdysozoa</taxon>
        <taxon>Arthropoda</taxon>
        <taxon>Hexapoda</taxon>
        <taxon>Insecta</taxon>
        <taxon>Pterygota</taxon>
        <taxon>Neoptera</taxon>
        <taxon>Endopterygota</taxon>
        <taxon>Hymenoptera</taxon>
        <taxon>Apocrita</taxon>
        <taxon>Proctotrupomorpha</taxon>
        <taxon>Chalcidoidea</taxon>
        <taxon>Pteromalidae</taxon>
        <taxon>Pteromalinae</taxon>
        <taxon>Nasonia</taxon>
    </lineage>
</organism>
<dbReference type="Gene3D" id="1.20.1250.20">
    <property type="entry name" value="MFS general substrate transporter like domains"/>
    <property type="match status" value="1"/>
</dbReference>
<evidence type="ECO:0000256" key="1">
    <source>
        <dbReference type="ARBA" id="ARBA00004141"/>
    </source>
</evidence>
<dbReference type="SUPFAM" id="SSF103473">
    <property type="entry name" value="MFS general substrate transporter"/>
    <property type="match status" value="1"/>
</dbReference>
<dbReference type="EnsemblMetazoa" id="XM_031933661">
    <property type="protein sequence ID" value="XP_031789521"/>
    <property type="gene ID" value="LOC100119721"/>
</dbReference>
<dbReference type="Proteomes" id="UP000002358">
    <property type="component" value="Chromosome 1"/>
</dbReference>
<evidence type="ECO:0000313" key="7">
    <source>
        <dbReference type="Proteomes" id="UP000002358"/>
    </source>
</evidence>
<evidence type="ECO:0000313" key="6">
    <source>
        <dbReference type="EnsemblMetazoa" id="XP_031789521"/>
    </source>
</evidence>
<dbReference type="FunCoup" id="A0A7M7QL78">
    <property type="interactions" value="86"/>
</dbReference>
<dbReference type="PANTHER" id="PTHR23507:SF39">
    <property type="entry name" value="GH23453P-RELATED"/>
    <property type="match status" value="1"/>
</dbReference>
<feature type="transmembrane region" description="Helical" evidence="5">
    <location>
        <begin position="110"/>
        <end position="131"/>
    </location>
</feature>
<sequence length="459" mass="51903">MDPPIPSWRRLTFIEPVTFFIMFSFSISDSVITDMIVFKTCRKIMQGDEKNNCTILYENSSSDAAKALQEIVQPHTATLLVLKSSIETLFPTILILFLGPWSDTNGRKPLLTFPFIGSIIYYSLFAIQSSFEIDTYWFLIPCLISSLMGGFPTILLTCFCYITDVTDSQNRSWRLGFLDFVLFGGQLVGYLVSPVLFKEFGYCVVFAASAVSCALGFAYSYFFLRETIYTGLGRSVKSVFELTQIKDLFVTATKKRSGFDRGIFLCCLLMIAFHDDMMQGTATIVYLFTKRFGWSIMDFSTYSVVHLSVNMIGMMLLIKIIAPYLKLPETVSIIIASLSNNGNALAKAFARQSWHMYLATGIGIFSLAPASLVRSIISKTIAKHDVGKAFAITTTVEKIGPFITTPLFVLLHTNFIKTYPCPVWFLPAVLTWVNIILAIIVHYRWRRLRIKRLTRETDE</sequence>
<feature type="transmembrane region" description="Helical" evidence="5">
    <location>
        <begin position="389"/>
        <end position="411"/>
    </location>
</feature>
<dbReference type="KEGG" id="nvi:100119721"/>
<protein>
    <recommendedName>
        <fullName evidence="8">Proton-coupled folate transporter</fullName>
    </recommendedName>
</protein>
<feature type="transmembrane region" description="Helical" evidence="5">
    <location>
        <begin position="423"/>
        <end position="445"/>
    </location>
</feature>
<evidence type="ECO:0000256" key="3">
    <source>
        <dbReference type="ARBA" id="ARBA00022989"/>
    </source>
</evidence>
<dbReference type="GeneID" id="100119721"/>
<feature type="transmembrane region" description="Helical" evidence="5">
    <location>
        <begin position="199"/>
        <end position="224"/>
    </location>
</feature>
<dbReference type="OrthoDB" id="430300at2759"/>
<evidence type="ECO:0000256" key="5">
    <source>
        <dbReference type="SAM" id="Phobius"/>
    </source>
</evidence>
<dbReference type="GO" id="GO:0022857">
    <property type="term" value="F:transmembrane transporter activity"/>
    <property type="evidence" value="ECO:0007669"/>
    <property type="project" value="InterPro"/>
</dbReference>
<dbReference type="AlphaFoldDB" id="A0A7M7QL78"/>
<accession>A0A7M7QL78</accession>
<dbReference type="PANTHER" id="PTHR23507">
    <property type="entry name" value="ZGC:174356"/>
    <property type="match status" value="1"/>
</dbReference>
<evidence type="ECO:0008006" key="8">
    <source>
        <dbReference type="Google" id="ProtNLM"/>
    </source>
</evidence>
<feature type="transmembrane region" description="Helical" evidence="5">
    <location>
        <begin position="137"/>
        <end position="163"/>
    </location>
</feature>
<feature type="transmembrane region" description="Helical" evidence="5">
    <location>
        <begin position="175"/>
        <end position="193"/>
    </location>
</feature>
<keyword evidence="3 5" id="KW-1133">Transmembrane helix</keyword>
<reference evidence="6" key="1">
    <citation type="submission" date="2021-01" db="UniProtKB">
        <authorList>
            <consortium name="EnsemblMetazoa"/>
        </authorList>
    </citation>
    <scope>IDENTIFICATION</scope>
</reference>
<keyword evidence="7" id="KW-1185">Reference proteome</keyword>
<dbReference type="RefSeq" id="XP_031789521.1">
    <property type="nucleotide sequence ID" value="XM_031933661.2"/>
</dbReference>
<evidence type="ECO:0000256" key="2">
    <source>
        <dbReference type="ARBA" id="ARBA00022692"/>
    </source>
</evidence>
<feature type="transmembrane region" description="Helical" evidence="5">
    <location>
        <begin position="299"/>
        <end position="318"/>
    </location>
</feature>
<dbReference type="Pfam" id="PF07690">
    <property type="entry name" value="MFS_1"/>
    <property type="match status" value="1"/>
</dbReference>
<keyword evidence="2 5" id="KW-0812">Transmembrane</keyword>